<evidence type="ECO:0000313" key="1">
    <source>
        <dbReference type="EMBL" id="EHR41412.1"/>
    </source>
</evidence>
<protein>
    <submittedName>
        <fullName evidence="1">Uncharacterized protein</fullName>
    </submittedName>
</protein>
<accession>H3ZD89</accession>
<dbReference type="EMBL" id="AHTH01000015">
    <property type="protein sequence ID" value="EHR41412.1"/>
    <property type="molecule type" value="Genomic_DNA"/>
</dbReference>
<keyword evidence="2" id="KW-1185">Reference proteome</keyword>
<dbReference type="RefSeq" id="WP_008950193.1">
    <property type="nucleotide sequence ID" value="NZ_AHTH01000015.1"/>
</dbReference>
<sequence>MDKKFCEDPVFGLMTFNHSWEKTESIYWWGGAERSVNIVAFAYTGDQISSIQRDAYEDYRLNVVSVIDNNLSLLLQYLSENFDSKISSKGIFEKITPRSVVFQKDGTWGILFDCIFDAENGISLYKNTNNKWSVGLQDDFL</sequence>
<evidence type="ECO:0000313" key="2">
    <source>
        <dbReference type="Proteomes" id="UP000012046"/>
    </source>
</evidence>
<proteinExistence type="predicted"/>
<dbReference type="Proteomes" id="UP000012046">
    <property type="component" value="Unassembled WGS sequence"/>
</dbReference>
<gene>
    <name evidence="1" type="ORF">AJE_06571</name>
</gene>
<dbReference type="STRING" id="1129374.AJE_06571"/>
<dbReference type="AlphaFoldDB" id="H3ZD89"/>
<organism evidence="1 2">
    <name type="scientific">Alishewanella jeotgali KCTC 22429</name>
    <dbReference type="NCBI Taxonomy" id="1129374"/>
    <lineage>
        <taxon>Bacteria</taxon>
        <taxon>Pseudomonadati</taxon>
        <taxon>Pseudomonadota</taxon>
        <taxon>Gammaproteobacteria</taxon>
        <taxon>Alteromonadales</taxon>
        <taxon>Alteromonadaceae</taxon>
        <taxon>Alishewanella</taxon>
    </lineage>
</organism>
<name>H3ZD89_9ALTE</name>
<reference evidence="1 2" key="1">
    <citation type="journal article" date="2012" name="J. Bacteriol.">
        <title>Genome Sequence of Extracellular-Protease-Producing Alishewanella jeotgali Isolated from Traditional Korean Fermented Seafood.</title>
        <authorList>
            <person name="Jung J."/>
            <person name="Chun J."/>
            <person name="Park W."/>
        </authorList>
    </citation>
    <scope>NUCLEOTIDE SEQUENCE [LARGE SCALE GENOMIC DNA]</scope>
    <source>
        <strain evidence="1 2">KCTC 22429</strain>
    </source>
</reference>
<comment type="caution">
    <text evidence="1">The sequence shown here is derived from an EMBL/GenBank/DDBJ whole genome shotgun (WGS) entry which is preliminary data.</text>
</comment>